<proteinExistence type="predicted"/>
<reference evidence="3" key="1">
    <citation type="journal article" date="2019" name="Int. J. Syst. Evol. Microbiol.">
        <title>The Global Catalogue of Microorganisms (GCM) 10K type strain sequencing project: providing services to taxonomists for standard genome sequencing and annotation.</title>
        <authorList>
            <consortium name="The Broad Institute Genomics Platform"/>
            <consortium name="The Broad Institute Genome Sequencing Center for Infectious Disease"/>
            <person name="Wu L."/>
            <person name="Ma J."/>
        </authorList>
    </citation>
    <scope>NUCLEOTIDE SEQUENCE [LARGE SCALE GENOMIC DNA]</scope>
    <source>
        <strain evidence="3">KCTC 52127</strain>
    </source>
</reference>
<keyword evidence="3" id="KW-1185">Reference proteome</keyword>
<keyword evidence="1" id="KW-1133">Transmembrane helix</keyword>
<comment type="caution">
    <text evidence="2">The sequence shown here is derived from an EMBL/GenBank/DDBJ whole genome shotgun (WGS) entry which is preliminary data.</text>
</comment>
<keyword evidence="1" id="KW-0812">Transmembrane</keyword>
<dbReference type="Proteomes" id="UP001597508">
    <property type="component" value="Unassembled WGS sequence"/>
</dbReference>
<evidence type="ECO:0000313" key="3">
    <source>
        <dbReference type="Proteomes" id="UP001597508"/>
    </source>
</evidence>
<evidence type="ECO:0000256" key="1">
    <source>
        <dbReference type="SAM" id="Phobius"/>
    </source>
</evidence>
<protein>
    <submittedName>
        <fullName evidence="2">Uncharacterized protein</fullName>
    </submittedName>
</protein>
<organism evidence="2 3">
    <name type="scientific">Pseudotenacibaculum haliotis</name>
    <dbReference type="NCBI Taxonomy" id="1862138"/>
    <lineage>
        <taxon>Bacteria</taxon>
        <taxon>Pseudomonadati</taxon>
        <taxon>Bacteroidota</taxon>
        <taxon>Flavobacteriia</taxon>
        <taxon>Flavobacteriales</taxon>
        <taxon>Flavobacteriaceae</taxon>
        <taxon>Pseudotenacibaculum</taxon>
    </lineage>
</organism>
<accession>A0ABW5LUU7</accession>
<evidence type="ECO:0000313" key="2">
    <source>
        <dbReference type="EMBL" id="MFD2568550.1"/>
    </source>
</evidence>
<name>A0ABW5LUU7_9FLAO</name>
<dbReference type="EMBL" id="JBHULH010000011">
    <property type="protein sequence ID" value="MFD2568550.1"/>
    <property type="molecule type" value="Genomic_DNA"/>
</dbReference>
<gene>
    <name evidence="2" type="ORF">ACFSRZ_14330</name>
</gene>
<feature type="transmembrane region" description="Helical" evidence="1">
    <location>
        <begin position="12"/>
        <end position="29"/>
    </location>
</feature>
<keyword evidence="1" id="KW-0472">Membrane</keyword>
<sequence>MKAINDHICKKLIYCVLLLNFSVLVAQNMQSADFKKGAQLVIENPNDLSEKIFEDAVKNNNKQELLTQLLQLKKSFDSLRKVGLSFSKNTEKEIAKRIKDFEKHPEKLSLKMIDEDIIYYEKKYQKYKSLADQAYHYSTLTSFGQAYVNKKYAEYKDYLKEQNYYANQVNKKNKEYNIQLKKVNLIAKQEDKDIEKYRLARNSIVKEYDNNLVQINNKYKIIAINLYELYKKQFKIYQNHKKSKSTHLSESTEITIVNSEKEAEETPTVTRLDNARRLREQVKKKLNEQYNSYNNRRKTSETYTLNSPKEYGLMIIRKLAEQGDADAKKILSSNRIQEDGFTIFSYKGQPLFICYKMEIPERNEIVFRRITNDDFGLLIATEDIPSNKKGKSGLLYFDKKLNSSKKNGIGTDYGKKDFPKSTYVKTEIKYLDKSYKETSRENADYYEIRDTFLEPSKYEKSGSDELSIYIESSTTQYIRIERRDINHKLIIYRIFEEDAIDDDHTYFYNDKN</sequence>